<dbReference type="Gene3D" id="3.40.50.1580">
    <property type="entry name" value="Nucleoside phosphorylase domain"/>
    <property type="match status" value="1"/>
</dbReference>
<feature type="compositionally biased region" description="Polar residues" evidence="2">
    <location>
        <begin position="422"/>
        <end position="454"/>
    </location>
</feature>
<protein>
    <submittedName>
        <fullName evidence="4">Purine and uridine phosphorylase</fullName>
    </submittedName>
</protein>
<evidence type="ECO:0000256" key="1">
    <source>
        <dbReference type="PROSITE-ProRule" id="PRU00023"/>
    </source>
</evidence>
<dbReference type="GO" id="GO:0003824">
    <property type="term" value="F:catalytic activity"/>
    <property type="evidence" value="ECO:0007669"/>
    <property type="project" value="InterPro"/>
</dbReference>
<dbReference type="InterPro" id="IPR000845">
    <property type="entry name" value="Nucleoside_phosphorylase_d"/>
</dbReference>
<dbReference type="PANTHER" id="PTHR46082:SF6">
    <property type="entry name" value="AAA+ ATPASE DOMAIN-CONTAINING PROTEIN-RELATED"/>
    <property type="match status" value="1"/>
</dbReference>
<accession>A0A6A6TLZ4</accession>
<reference evidence="4" key="1">
    <citation type="journal article" date="2020" name="Stud. Mycol.">
        <title>101 Dothideomycetes genomes: a test case for predicting lifestyles and emergence of pathogens.</title>
        <authorList>
            <person name="Haridas S."/>
            <person name="Albert R."/>
            <person name="Binder M."/>
            <person name="Bloem J."/>
            <person name="Labutti K."/>
            <person name="Salamov A."/>
            <person name="Andreopoulos B."/>
            <person name="Baker S."/>
            <person name="Barry K."/>
            <person name="Bills G."/>
            <person name="Bluhm B."/>
            <person name="Cannon C."/>
            <person name="Castanera R."/>
            <person name="Culley D."/>
            <person name="Daum C."/>
            <person name="Ezra D."/>
            <person name="Gonzalez J."/>
            <person name="Henrissat B."/>
            <person name="Kuo A."/>
            <person name="Liang C."/>
            <person name="Lipzen A."/>
            <person name="Lutzoni F."/>
            <person name="Magnuson J."/>
            <person name="Mondo S."/>
            <person name="Nolan M."/>
            <person name="Ohm R."/>
            <person name="Pangilinan J."/>
            <person name="Park H.-J."/>
            <person name="Ramirez L."/>
            <person name="Alfaro M."/>
            <person name="Sun H."/>
            <person name="Tritt A."/>
            <person name="Yoshinaga Y."/>
            <person name="Zwiers L.-H."/>
            <person name="Turgeon B."/>
            <person name="Goodwin S."/>
            <person name="Spatafora J."/>
            <person name="Crous P."/>
            <person name="Grigoriev I."/>
        </authorList>
    </citation>
    <scope>NUCLEOTIDE SEQUENCE</scope>
    <source>
        <strain evidence="4">CBS 122681</strain>
    </source>
</reference>
<evidence type="ECO:0000256" key="2">
    <source>
        <dbReference type="SAM" id="MobiDB-lite"/>
    </source>
</evidence>
<dbReference type="Pfam" id="PF01048">
    <property type="entry name" value="PNP_UDP_1"/>
    <property type="match status" value="1"/>
</dbReference>
<dbReference type="InterPro" id="IPR053137">
    <property type="entry name" value="NLR-like"/>
</dbReference>
<name>A0A6A6TLZ4_9PLEO</name>
<feature type="repeat" description="ANK" evidence="1">
    <location>
        <begin position="597"/>
        <end position="629"/>
    </location>
</feature>
<feature type="region of interest" description="Disordered" evidence="2">
    <location>
        <begin position="392"/>
        <end position="454"/>
    </location>
</feature>
<dbReference type="Proteomes" id="UP000799324">
    <property type="component" value="Unassembled WGS sequence"/>
</dbReference>
<keyword evidence="1" id="KW-0040">ANK repeat</keyword>
<dbReference type="AlphaFoldDB" id="A0A6A6TLZ4"/>
<sequence length="686" mass="75353">MYQAGKLPSRDDFKVAIICAVGKEGDAVEKLFDKKWRSSELGTAPGDENTYTLGIIGVSLVVLVWLAEYGKTPAATAAVDLRSSFQNIRYALVVGICGGVPYSGGKDTNIVLGDVVISTELQEYDEGKQYPEGYRTTGKTKPHKRMGAFISKLSSSGDSRKELKEYSSQHLQRMLKRDLEYAVNAQYPGLDEDVLCSSARIHKHYPPAQCHACSEPEWVCESAKDMSCSDLNCIAFNDNAVVYRKQRKSLSMPMTPSVHFGIVGSGSTVMKSAEHRDLIANREHIIAFEMESAGVAKAESKWSVVVIKAVCDYADSHKKKNWQYYAAALAAAYTGAFLQIWEDEHGHGIPQRKSSSASIATNDSRVSNREFPVDMFPIDIPLDEQGGWGNNMPMRFPSRTASHPASFQSTSPLPSVSRHRTYSGSNRSGDASINYPWNRTEAQSPSPTWSPTTYQSISSSPSPFFVRPYHSQPQILSPPPQSPREVRYVPPSPMATIPTVTTSNLDSHDQNLNTSINDAVRLLLEACGDSNNLTSANVLLKNIEFDLNSRDSKGRSIAHLVIGTANVTSNKTRMTQRATALKLLCFYNVDVTITDASGWTPLHWCVKTANTMAAKYLLDYGVPVNTKDHVGRTPLYLLGTDGSPVVEMAHLLKQAGGNLGGKELPKLSGRPKEVQYTVRNLLRACP</sequence>
<keyword evidence="5" id="KW-1185">Reference proteome</keyword>
<proteinExistence type="predicted"/>
<dbReference type="OrthoDB" id="194358at2759"/>
<dbReference type="Gene3D" id="1.25.40.20">
    <property type="entry name" value="Ankyrin repeat-containing domain"/>
    <property type="match status" value="1"/>
</dbReference>
<dbReference type="PANTHER" id="PTHR46082">
    <property type="entry name" value="ATP/GTP-BINDING PROTEIN-RELATED"/>
    <property type="match status" value="1"/>
</dbReference>
<feature type="compositionally biased region" description="Polar residues" evidence="2">
    <location>
        <begin position="399"/>
        <end position="414"/>
    </location>
</feature>
<dbReference type="Pfam" id="PF12796">
    <property type="entry name" value="Ank_2"/>
    <property type="match status" value="1"/>
</dbReference>
<dbReference type="EMBL" id="MU004299">
    <property type="protein sequence ID" value="KAF2660476.1"/>
    <property type="molecule type" value="Genomic_DNA"/>
</dbReference>
<organism evidence="4 5">
    <name type="scientific">Lophiostoma macrostomum CBS 122681</name>
    <dbReference type="NCBI Taxonomy" id="1314788"/>
    <lineage>
        <taxon>Eukaryota</taxon>
        <taxon>Fungi</taxon>
        <taxon>Dikarya</taxon>
        <taxon>Ascomycota</taxon>
        <taxon>Pezizomycotina</taxon>
        <taxon>Dothideomycetes</taxon>
        <taxon>Pleosporomycetidae</taxon>
        <taxon>Pleosporales</taxon>
        <taxon>Lophiostomataceae</taxon>
        <taxon>Lophiostoma</taxon>
    </lineage>
</organism>
<feature type="domain" description="Nucleoside phosphorylase" evidence="3">
    <location>
        <begin position="14"/>
        <end position="323"/>
    </location>
</feature>
<gene>
    <name evidence="4" type="ORF">K491DRAFT_620958</name>
</gene>
<dbReference type="InterPro" id="IPR002110">
    <property type="entry name" value="Ankyrin_rpt"/>
</dbReference>
<evidence type="ECO:0000313" key="4">
    <source>
        <dbReference type="EMBL" id="KAF2660476.1"/>
    </source>
</evidence>
<dbReference type="PROSITE" id="PS50297">
    <property type="entry name" value="ANK_REP_REGION"/>
    <property type="match status" value="1"/>
</dbReference>
<evidence type="ECO:0000259" key="3">
    <source>
        <dbReference type="Pfam" id="PF01048"/>
    </source>
</evidence>
<dbReference type="InterPro" id="IPR035994">
    <property type="entry name" value="Nucleoside_phosphorylase_sf"/>
</dbReference>
<dbReference type="PROSITE" id="PS50088">
    <property type="entry name" value="ANK_REPEAT"/>
    <property type="match status" value="1"/>
</dbReference>
<dbReference type="InterPro" id="IPR036770">
    <property type="entry name" value="Ankyrin_rpt-contain_sf"/>
</dbReference>
<dbReference type="SUPFAM" id="SSF48403">
    <property type="entry name" value="Ankyrin repeat"/>
    <property type="match status" value="1"/>
</dbReference>
<dbReference type="SUPFAM" id="SSF53167">
    <property type="entry name" value="Purine and uridine phosphorylases"/>
    <property type="match status" value="1"/>
</dbReference>
<dbReference type="SMART" id="SM00248">
    <property type="entry name" value="ANK"/>
    <property type="match status" value="1"/>
</dbReference>
<dbReference type="GO" id="GO:0009116">
    <property type="term" value="P:nucleoside metabolic process"/>
    <property type="evidence" value="ECO:0007669"/>
    <property type="project" value="InterPro"/>
</dbReference>
<evidence type="ECO:0000313" key="5">
    <source>
        <dbReference type="Proteomes" id="UP000799324"/>
    </source>
</evidence>